<name>A0AAQ4F5K2_AMBAM</name>
<gene>
    <name evidence="1" type="ORF">V5799_016665</name>
</gene>
<proteinExistence type="predicted"/>
<accession>A0AAQ4F5K2</accession>
<reference evidence="1 2" key="1">
    <citation type="journal article" date="2023" name="Arcadia Sci">
        <title>De novo assembly of a long-read Amblyomma americanum tick genome.</title>
        <authorList>
            <person name="Chou S."/>
            <person name="Poskanzer K.E."/>
            <person name="Rollins M."/>
            <person name="Thuy-Boun P.S."/>
        </authorList>
    </citation>
    <scope>NUCLEOTIDE SEQUENCE [LARGE SCALE GENOMIC DNA]</scope>
    <source>
        <strain evidence="1">F_SG_1</strain>
        <tissue evidence="1">Salivary glands</tissue>
    </source>
</reference>
<dbReference type="AlphaFoldDB" id="A0AAQ4F5K2"/>
<comment type="caution">
    <text evidence="1">The sequence shown here is derived from an EMBL/GenBank/DDBJ whole genome shotgun (WGS) entry which is preliminary data.</text>
</comment>
<dbReference type="EMBL" id="JARKHS020007120">
    <property type="protein sequence ID" value="KAK8781995.1"/>
    <property type="molecule type" value="Genomic_DNA"/>
</dbReference>
<protein>
    <submittedName>
        <fullName evidence="1">Uncharacterized protein</fullName>
    </submittedName>
</protein>
<evidence type="ECO:0000313" key="2">
    <source>
        <dbReference type="Proteomes" id="UP001321473"/>
    </source>
</evidence>
<sequence length="344" mass="38870">MASRSPRRLFRVQRICRRVCNLQELCRSILVATHTLPEWKVIAQQFSERAWRRASLFSIVYFSGCAVNFCLQRHFSEADHLAYWVTCTLDHKRYLAVRAANQRLDRLLSDDDFWQWARLDHRHVLSVLAVTTNEPGCQVHLITPFPDDGLEHFAGVLAVRALCIQEHYLWKFLQQLCSALLYLQGEGLTVEPFDFFNVYLRRTDVVLNNGLVWNQRRFQVSSLPGSLWSLVLPPEGGITALNAVVSSSDPAGASSVAVVLVQLVALSLNDDPEITAGRSCSPSTSGEPRRMHGIELSPSPWVYTQQLMSTLSDMLRTPQPALESVRDRTGAIYKSLMTPVDARC</sequence>
<evidence type="ECO:0000313" key="1">
    <source>
        <dbReference type="EMBL" id="KAK8781995.1"/>
    </source>
</evidence>
<keyword evidence="2" id="KW-1185">Reference proteome</keyword>
<dbReference type="Proteomes" id="UP001321473">
    <property type="component" value="Unassembled WGS sequence"/>
</dbReference>
<organism evidence="1 2">
    <name type="scientific">Amblyomma americanum</name>
    <name type="common">Lone star tick</name>
    <dbReference type="NCBI Taxonomy" id="6943"/>
    <lineage>
        <taxon>Eukaryota</taxon>
        <taxon>Metazoa</taxon>
        <taxon>Ecdysozoa</taxon>
        <taxon>Arthropoda</taxon>
        <taxon>Chelicerata</taxon>
        <taxon>Arachnida</taxon>
        <taxon>Acari</taxon>
        <taxon>Parasitiformes</taxon>
        <taxon>Ixodida</taxon>
        <taxon>Ixodoidea</taxon>
        <taxon>Ixodidae</taxon>
        <taxon>Amblyomminae</taxon>
        <taxon>Amblyomma</taxon>
    </lineage>
</organism>